<dbReference type="InterPro" id="IPR019811">
    <property type="entry name" value="HDH_CS"/>
</dbReference>
<organism evidence="14 15">
    <name type="scientific">Acidisarcina polymorpha</name>
    <dbReference type="NCBI Taxonomy" id="2211140"/>
    <lineage>
        <taxon>Bacteria</taxon>
        <taxon>Pseudomonadati</taxon>
        <taxon>Acidobacteriota</taxon>
        <taxon>Terriglobia</taxon>
        <taxon>Terriglobales</taxon>
        <taxon>Acidobacteriaceae</taxon>
        <taxon>Acidisarcina</taxon>
    </lineage>
</organism>
<comment type="pathway">
    <text evidence="1 11">Amino-acid biosynthesis; L-threonine biosynthesis; L-threonine from L-aspartate: step 3/5.</text>
</comment>
<dbReference type="SUPFAM" id="SSF51735">
    <property type="entry name" value="NAD(P)-binding Rossmann-fold domains"/>
    <property type="match status" value="1"/>
</dbReference>
<dbReference type="InterPro" id="IPR002912">
    <property type="entry name" value="ACT_dom"/>
</dbReference>
<dbReference type="GO" id="GO:0009086">
    <property type="term" value="P:methionine biosynthetic process"/>
    <property type="evidence" value="ECO:0007669"/>
    <property type="project" value="UniProtKB-KW"/>
</dbReference>
<protein>
    <recommendedName>
        <fullName evidence="5 11">Homoserine dehydrogenase</fullName>
        <ecNumber evidence="4 11">1.1.1.3</ecNumber>
    </recommendedName>
</protein>
<dbReference type="InterPro" id="IPR036291">
    <property type="entry name" value="NAD(P)-bd_dom_sf"/>
</dbReference>
<keyword evidence="10 11" id="KW-0486">Methionine biosynthesis</keyword>
<keyword evidence="6 11" id="KW-0028">Amino-acid biosynthesis</keyword>
<dbReference type="CDD" id="cd04881">
    <property type="entry name" value="ACT_HSDH-Hom"/>
    <property type="match status" value="1"/>
</dbReference>
<gene>
    <name evidence="14" type="ORF">ACPOL_5970</name>
</gene>
<dbReference type="FunFam" id="3.30.360.10:FF:000005">
    <property type="entry name" value="Homoserine dehydrogenase"/>
    <property type="match status" value="1"/>
</dbReference>
<keyword evidence="9 11" id="KW-0560">Oxidoreductase</keyword>
<reference evidence="14 15" key="1">
    <citation type="journal article" date="2018" name="Front. Microbiol.">
        <title>Hydrolytic Capabilities as a Key to Environmental Success: Chitinolytic and Cellulolytic Acidobacteria From Acidic Sub-arctic Soils and Boreal Peatlands.</title>
        <authorList>
            <person name="Belova S.E."/>
            <person name="Ravin N.V."/>
            <person name="Pankratov T.A."/>
            <person name="Rakitin A.L."/>
            <person name="Ivanova A.A."/>
            <person name="Beletsky A.V."/>
            <person name="Mardanov A.V."/>
            <person name="Sinninghe Damste J.S."/>
            <person name="Dedysh S.N."/>
        </authorList>
    </citation>
    <scope>NUCLEOTIDE SEQUENCE [LARGE SCALE GENOMIC DNA]</scope>
    <source>
        <strain evidence="14 15">SBC82</strain>
    </source>
</reference>
<dbReference type="GO" id="GO:0009088">
    <property type="term" value="P:threonine biosynthetic process"/>
    <property type="evidence" value="ECO:0007669"/>
    <property type="project" value="UniProtKB-UniPathway"/>
</dbReference>
<dbReference type="InterPro" id="IPR005106">
    <property type="entry name" value="Asp/hSer_DH_NAD-bd"/>
</dbReference>
<dbReference type="SUPFAM" id="SSF55347">
    <property type="entry name" value="Glyceraldehyde-3-phosphate dehydrogenase-like, C-terminal domain"/>
    <property type="match status" value="1"/>
</dbReference>
<evidence type="ECO:0000256" key="1">
    <source>
        <dbReference type="ARBA" id="ARBA00005056"/>
    </source>
</evidence>
<dbReference type="Pfam" id="PF01842">
    <property type="entry name" value="ACT"/>
    <property type="match status" value="1"/>
</dbReference>
<evidence type="ECO:0000313" key="14">
    <source>
        <dbReference type="EMBL" id="AXC15214.1"/>
    </source>
</evidence>
<evidence type="ECO:0000256" key="3">
    <source>
        <dbReference type="ARBA" id="ARBA00006753"/>
    </source>
</evidence>
<comment type="pathway">
    <text evidence="2 11">Amino-acid biosynthesis; L-methionine biosynthesis via de novo pathway; L-homoserine from L-aspartate: step 3/3.</text>
</comment>
<feature type="domain" description="ACT" evidence="13">
    <location>
        <begin position="368"/>
        <end position="443"/>
    </location>
</feature>
<dbReference type="RefSeq" id="WP_114209825.1">
    <property type="nucleotide sequence ID" value="NZ_CP030840.1"/>
</dbReference>
<name>A0A2Z5G950_9BACT</name>
<dbReference type="PANTHER" id="PTHR43331">
    <property type="entry name" value="HOMOSERINE DEHYDROGENASE"/>
    <property type="match status" value="1"/>
</dbReference>
<evidence type="ECO:0000259" key="13">
    <source>
        <dbReference type="PROSITE" id="PS51671"/>
    </source>
</evidence>
<evidence type="ECO:0000256" key="8">
    <source>
        <dbReference type="ARBA" id="ARBA00022857"/>
    </source>
</evidence>
<evidence type="ECO:0000256" key="4">
    <source>
        <dbReference type="ARBA" id="ARBA00013213"/>
    </source>
</evidence>
<dbReference type="InterPro" id="IPR001342">
    <property type="entry name" value="HDH_cat"/>
</dbReference>
<dbReference type="GO" id="GO:0050661">
    <property type="term" value="F:NADP binding"/>
    <property type="evidence" value="ECO:0007669"/>
    <property type="project" value="InterPro"/>
</dbReference>
<evidence type="ECO:0000256" key="5">
    <source>
        <dbReference type="ARBA" id="ARBA00013376"/>
    </source>
</evidence>
<dbReference type="Gene3D" id="3.40.50.720">
    <property type="entry name" value="NAD(P)-binding Rossmann-like Domain"/>
    <property type="match status" value="1"/>
</dbReference>
<comment type="similarity">
    <text evidence="3 12">Belongs to the homoserine dehydrogenase family.</text>
</comment>
<evidence type="ECO:0000256" key="12">
    <source>
        <dbReference type="RuleBase" id="RU004171"/>
    </source>
</evidence>
<dbReference type="UniPathway" id="UPA00051">
    <property type="reaction ID" value="UER00465"/>
</dbReference>
<accession>A0A2Z5G950</accession>
<evidence type="ECO:0000256" key="2">
    <source>
        <dbReference type="ARBA" id="ARBA00005062"/>
    </source>
</evidence>
<keyword evidence="8 11" id="KW-0521">NADP</keyword>
<keyword evidence="7 11" id="KW-0791">Threonine biosynthesis</keyword>
<dbReference type="Gene3D" id="3.30.360.10">
    <property type="entry name" value="Dihydrodipicolinate Reductase, domain 2"/>
    <property type="match status" value="1"/>
</dbReference>
<dbReference type="Pfam" id="PF00742">
    <property type="entry name" value="Homoserine_dh"/>
    <property type="match status" value="1"/>
</dbReference>
<dbReference type="SUPFAM" id="SSF55021">
    <property type="entry name" value="ACT-like"/>
    <property type="match status" value="1"/>
</dbReference>
<dbReference type="PROSITE" id="PS01042">
    <property type="entry name" value="HOMOSER_DHGENASE"/>
    <property type="match status" value="1"/>
</dbReference>
<keyword evidence="15" id="KW-1185">Reference proteome</keyword>
<evidence type="ECO:0000256" key="10">
    <source>
        <dbReference type="ARBA" id="ARBA00023167"/>
    </source>
</evidence>
<sequence>MAESKSPSSVLASVLPSVLPSGLLEPAASAAALKVAIFGFGTVGSSVARILCDLKPAGLELTHIVNRNVARKRVDWLTCPIVWSENPEEVLSSGIDIVVELAGGLDPAGQWVRTALEAGKSVVTANKKLIAAQGVELEQLARSRNCQLFYGAAVAGGIPVIPGLQQGLAGDSCHRIEGILNGTCNFILSKMESGAEFADALAEAQLLGYAEADPTEDVGGFDARAKLAILARIALAAEIELTGIPAGSIVPISAIDFAYAHELNCTIRQISRAQLGYDAAGKLEVKATVGPMLVPQASPFAWSRGTENMVIVTGKYGGDTVFSGHGAGGHPTAVAVVSDLLAVARGSKTPGIVSHRAGVSGDLLLRHYIRFIVRDRPGIVAEIAGGLARQGINIGALLQRPGHSGERLPFVVTVEPCATSALQRALSEIGRIDCLIEPPLDLQILEPETSGS</sequence>
<dbReference type="EMBL" id="CP030840">
    <property type="protein sequence ID" value="AXC15214.1"/>
    <property type="molecule type" value="Genomic_DNA"/>
</dbReference>
<dbReference type="EC" id="1.1.1.3" evidence="4 11"/>
<evidence type="ECO:0000256" key="11">
    <source>
        <dbReference type="RuleBase" id="RU000579"/>
    </source>
</evidence>
<dbReference type="PROSITE" id="PS51671">
    <property type="entry name" value="ACT"/>
    <property type="match status" value="1"/>
</dbReference>
<dbReference type="UniPathway" id="UPA00050">
    <property type="reaction ID" value="UER00063"/>
</dbReference>
<dbReference type="Gene3D" id="3.30.70.260">
    <property type="match status" value="1"/>
</dbReference>
<dbReference type="OrthoDB" id="9808167at2"/>
<dbReference type="Pfam" id="PF03447">
    <property type="entry name" value="NAD_binding_3"/>
    <property type="match status" value="1"/>
</dbReference>
<dbReference type="InterPro" id="IPR045865">
    <property type="entry name" value="ACT-like_dom_sf"/>
</dbReference>
<evidence type="ECO:0000256" key="9">
    <source>
        <dbReference type="ARBA" id="ARBA00023002"/>
    </source>
</evidence>
<dbReference type="KEGG" id="abas:ACPOL_5970"/>
<proteinExistence type="inferred from homology"/>
<dbReference type="PANTHER" id="PTHR43331:SF1">
    <property type="entry name" value="HOMOSERINE DEHYDROGENASE"/>
    <property type="match status" value="1"/>
</dbReference>
<evidence type="ECO:0000313" key="15">
    <source>
        <dbReference type="Proteomes" id="UP000253606"/>
    </source>
</evidence>
<dbReference type="GO" id="GO:0004412">
    <property type="term" value="F:homoserine dehydrogenase activity"/>
    <property type="evidence" value="ECO:0007669"/>
    <property type="project" value="UniProtKB-EC"/>
</dbReference>
<evidence type="ECO:0000256" key="7">
    <source>
        <dbReference type="ARBA" id="ARBA00022697"/>
    </source>
</evidence>
<dbReference type="NCBIfam" id="NF004976">
    <property type="entry name" value="PRK06349.1"/>
    <property type="match status" value="1"/>
</dbReference>
<comment type="catalytic activity">
    <reaction evidence="11">
        <text>L-homoserine + NADP(+) = L-aspartate 4-semialdehyde + NADPH + H(+)</text>
        <dbReference type="Rhea" id="RHEA:15761"/>
        <dbReference type="ChEBI" id="CHEBI:15378"/>
        <dbReference type="ChEBI" id="CHEBI:57476"/>
        <dbReference type="ChEBI" id="CHEBI:57783"/>
        <dbReference type="ChEBI" id="CHEBI:58349"/>
        <dbReference type="ChEBI" id="CHEBI:537519"/>
        <dbReference type="EC" id="1.1.1.3"/>
    </reaction>
</comment>
<evidence type="ECO:0000256" key="6">
    <source>
        <dbReference type="ARBA" id="ARBA00022605"/>
    </source>
</evidence>
<dbReference type="AlphaFoldDB" id="A0A2Z5G950"/>
<dbReference type="Proteomes" id="UP000253606">
    <property type="component" value="Chromosome"/>
</dbReference>